<keyword evidence="2" id="KW-0723">Serine/threonine-protein kinase</keyword>
<protein>
    <recommendedName>
        <fullName evidence="1">non-specific serine/threonine protein kinase</fullName>
        <ecNumber evidence="1">2.7.11.1</ecNumber>
    </recommendedName>
</protein>
<evidence type="ECO:0000256" key="6">
    <source>
        <dbReference type="ARBA" id="ARBA00022840"/>
    </source>
</evidence>
<name>A0ABP7C7D3_9MICC</name>
<dbReference type="Gene3D" id="3.30.10.20">
    <property type="match status" value="4"/>
</dbReference>
<dbReference type="SMART" id="SM00740">
    <property type="entry name" value="PASTA"/>
    <property type="match status" value="4"/>
</dbReference>
<dbReference type="PROSITE" id="PS51178">
    <property type="entry name" value="PASTA"/>
    <property type="match status" value="4"/>
</dbReference>
<keyword evidence="10" id="KW-0472">Membrane</keyword>
<keyword evidence="10" id="KW-0812">Transmembrane</keyword>
<keyword evidence="3" id="KW-0808">Transferase</keyword>
<keyword evidence="10" id="KW-1133">Transmembrane helix</keyword>
<evidence type="ECO:0000256" key="7">
    <source>
        <dbReference type="ARBA" id="ARBA00047899"/>
    </source>
</evidence>
<feature type="domain" description="PASTA" evidence="12">
    <location>
        <begin position="426"/>
        <end position="491"/>
    </location>
</feature>
<dbReference type="Gene3D" id="1.10.510.10">
    <property type="entry name" value="Transferase(Phosphotransferase) domain 1"/>
    <property type="match status" value="1"/>
</dbReference>
<reference evidence="14" key="1">
    <citation type="journal article" date="2019" name="Int. J. Syst. Evol. Microbiol.">
        <title>The Global Catalogue of Microorganisms (GCM) 10K type strain sequencing project: providing services to taxonomists for standard genome sequencing and annotation.</title>
        <authorList>
            <consortium name="The Broad Institute Genomics Platform"/>
            <consortium name="The Broad Institute Genome Sequencing Center for Infectious Disease"/>
            <person name="Wu L."/>
            <person name="Ma J."/>
        </authorList>
    </citation>
    <scope>NUCLEOTIDE SEQUENCE [LARGE SCALE GENOMIC DNA]</scope>
    <source>
        <strain evidence="14">JCM 30742</strain>
    </source>
</reference>
<dbReference type="PANTHER" id="PTHR43289">
    <property type="entry name" value="MITOGEN-ACTIVATED PROTEIN KINASE KINASE KINASE 20-RELATED"/>
    <property type="match status" value="1"/>
</dbReference>
<dbReference type="Pfam" id="PF03793">
    <property type="entry name" value="PASTA"/>
    <property type="match status" value="4"/>
</dbReference>
<evidence type="ECO:0000256" key="5">
    <source>
        <dbReference type="ARBA" id="ARBA00022777"/>
    </source>
</evidence>
<accession>A0ABP7C7D3</accession>
<evidence type="ECO:0000313" key="13">
    <source>
        <dbReference type="EMBL" id="GAA3681827.1"/>
    </source>
</evidence>
<evidence type="ECO:0000256" key="2">
    <source>
        <dbReference type="ARBA" id="ARBA00022527"/>
    </source>
</evidence>
<proteinExistence type="predicted"/>
<sequence length="689" mass="73374">MTEQAIDPLVGSRVDGRYQVKRRLARGGMSTVYLATDLRLHRDVALKVLYPHLAEDPAFLKRFEAEAITAARLSHPHVVSVLDQGVDGHLAYLAMEYVQGRTLRDLLDERGHLAPRQALALMDPVIEGLAAAHAAGLVHRDMKPENVLLSDEGRVKVADFGLARAATGHTATGNLVGTVAYISPELITGEPADARSDIYAVGIMLYELLTGRQPFSAESPIQVAFQHVNESVPAPSAALPGLASDLDELVEWCTARDPEGRPRDAGALLGELRHIRTTLTDEQLDFGAAGTAAADLGQVGSATQAIPTGSDATSVIADLQHGATRAYPRPVLPAGISEDGNDEENDDAAEDTDEHEGAALSPRAAARVARRDEKAARKEWAREAQRPLEKLEPSRSRARGWILTAVLLFVAALLAVAGWFFGMGPGAPVNIPSLGGRTAAAAVQELAALGVDSSQRQIFDEKVEKGLVVGSEPSAGTQIRRYEDVRLLVSKGPELFAVPNIVGRTPDDAEKALRDANLELGKSSRAYNESVDAGLVVSQATAPDKEVRRGTEVNIVVSRGPAPVKVPDIEDMDSAEAERTLAAAGLKGKVAGEEFSRRIPKGTVISQDPDGGKVDRGSTIGYVVSKGPRMIEVPNVVGEDVDDAEEILEDLGFEVEINEVLGGFFETVRDQDPRSGTAPEGSTITLTVV</sequence>
<dbReference type="SMART" id="SM00220">
    <property type="entry name" value="S_TKc"/>
    <property type="match status" value="1"/>
</dbReference>
<evidence type="ECO:0000313" key="14">
    <source>
        <dbReference type="Proteomes" id="UP001500752"/>
    </source>
</evidence>
<evidence type="ECO:0000259" key="11">
    <source>
        <dbReference type="PROSITE" id="PS50011"/>
    </source>
</evidence>
<dbReference type="GO" id="GO:0016301">
    <property type="term" value="F:kinase activity"/>
    <property type="evidence" value="ECO:0007669"/>
    <property type="project" value="UniProtKB-KW"/>
</dbReference>
<dbReference type="InterPro" id="IPR011009">
    <property type="entry name" value="Kinase-like_dom_sf"/>
</dbReference>
<feature type="compositionally biased region" description="Acidic residues" evidence="9">
    <location>
        <begin position="339"/>
        <end position="354"/>
    </location>
</feature>
<dbReference type="Gene3D" id="3.30.200.20">
    <property type="entry name" value="Phosphorylase Kinase, domain 1"/>
    <property type="match status" value="1"/>
</dbReference>
<keyword evidence="4" id="KW-0547">Nucleotide-binding</keyword>
<feature type="transmembrane region" description="Helical" evidence="10">
    <location>
        <begin position="400"/>
        <end position="421"/>
    </location>
</feature>
<evidence type="ECO:0000256" key="1">
    <source>
        <dbReference type="ARBA" id="ARBA00012513"/>
    </source>
</evidence>
<evidence type="ECO:0000256" key="10">
    <source>
        <dbReference type="SAM" id="Phobius"/>
    </source>
</evidence>
<feature type="region of interest" description="Disordered" evidence="9">
    <location>
        <begin position="327"/>
        <end position="366"/>
    </location>
</feature>
<dbReference type="InterPro" id="IPR005543">
    <property type="entry name" value="PASTA_dom"/>
</dbReference>
<comment type="catalytic activity">
    <reaction evidence="7">
        <text>L-threonyl-[protein] + ATP = O-phospho-L-threonyl-[protein] + ADP + H(+)</text>
        <dbReference type="Rhea" id="RHEA:46608"/>
        <dbReference type="Rhea" id="RHEA-COMP:11060"/>
        <dbReference type="Rhea" id="RHEA-COMP:11605"/>
        <dbReference type="ChEBI" id="CHEBI:15378"/>
        <dbReference type="ChEBI" id="CHEBI:30013"/>
        <dbReference type="ChEBI" id="CHEBI:30616"/>
        <dbReference type="ChEBI" id="CHEBI:61977"/>
        <dbReference type="ChEBI" id="CHEBI:456216"/>
        <dbReference type="EC" id="2.7.11.1"/>
    </reaction>
</comment>
<feature type="domain" description="Protein kinase" evidence="11">
    <location>
        <begin position="18"/>
        <end position="277"/>
    </location>
</feature>
<feature type="domain" description="PASTA" evidence="12">
    <location>
        <begin position="492"/>
        <end position="559"/>
    </location>
</feature>
<keyword evidence="14" id="KW-1185">Reference proteome</keyword>
<evidence type="ECO:0000256" key="3">
    <source>
        <dbReference type="ARBA" id="ARBA00022679"/>
    </source>
</evidence>
<evidence type="ECO:0000256" key="8">
    <source>
        <dbReference type="ARBA" id="ARBA00048679"/>
    </source>
</evidence>
<dbReference type="InterPro" id="IPR008271">
    <property type="entry name" value="Ser/Thr_kinase_AS"/>
</dbReference>
<dbReference type="PANTHER" id="PTHR43289:SF34">
    <property type="entry name" value="SERINE_THREONINE-PROTEIN KINASE YBDM-RELATED"/>
    <property type="match status" value="1"/>
</dbReference>
<feature type="domain" description="PASTA" evidence="12">
    <location>
        <begin position="560"/>
        <end position="626"/>
    </location>
</feature>
<comment type="caution">
    <text evidence="13">The sequence shown here is derived from an EMBL/GenBank/DDBJ whole genome shotgun (WGS) entry which is preliminary data.</text>
</comment>
<feature type="domain" description="PASTA" evidence="12">
    <location>
        <begin position="627"/>
        <end position="689"/>
    </location>
</feature>
<dbReference type="EMBL" id="BAABEO010000012">
    <property type="protein sequence ID" value="GAA3681827.1"/>
    <property type="molecule type" value="Genomic_DNA"/>
</dbReference>
<dbReference type="PROSITE" id="PS50011">
    <property type="entry name" value="PROTEIN_KINASE_DOM"/>
    <property type="match status" value="1"/>
</dbReference>
<dbReference type="InterPro" id="IPR000719">
    <property type="entry name" value="Prot_kinase_dom"/>
</dbReference>
<evidence type="ECO:0000256" key="4">
    <source>
        <dbReference type="ARBA" id="ARBA00022741"/>
    </source>
</evidence>
<evidence type="ECO:0000256" key="9">
    <source>
        <dbReference type="SAM" id="MobiDB-lite"/>
    </source>
</evidence>
<gene>
    <name evidence="13" type="primary">pknB_1</name>
    <name evidence="13" type="ORF">GCM10023081_19880</name>
</gene>
<dbReference type="EC" id="2.7.11.1" evidence="1"/>
<dbReference type="PROSITE" id="PS00108">
    <property type="entry name" value="PROTEIN_KINASE_ST"/>
    <property type="match status" value="1"/>
</dbReference>
<dbReference type="Proteomes" id="UP001500752">
    <property type="component" value="Unassembled WGS sequence"/>
</dbReference>
<dbReference type="NCBIfam" id="NF033483">
    <property type="entry name" value="PknB_PASTA_kin"/>
    <property type="match status" value="1"/>
</dbReference>
<dbReference type="CDD" id="cd06577">
    <property type="entry name" value="PASTA_pknB"/>
    <property type="match status" value="3"/>
</dbReference>
<keyword evidence="5 13" id="KW-0418">Kinase</keyword>
<evidence type="ECO:0000259" key="12">
    <source>
        <dbReference type="PROSITE" id="PS51178"/>
    </source>
</evidence>
<comment type="catalytic activity">
    <reaction evidence="8">
        <text>L-seryl-[protein] + ATP = O-phospho-L-seryl-[protein] + ADP + H(+)</text>
        <dbReference type="Rhea" id="RHEA:17989"/>
        <dbReference type="Rhea" id="RHEA-COMP:9863"/>
        <dbReference type="Rhea" id="RHEA-COMP:11604"/>
        <dbReference type="ChEBI" id="CHEBI:15378"/>
        <dbReference type="ChEBI" id="CHEBI:29999"/>
        <dbReference type="ChEBI" id="CHEBI:30616"/>
        <dbReference type="ChEBI" id="CHEBI:83421"/>
        <dbReference type="ChEBI" id="CHEBI:456216"/>
        <dbReference type="EC" id="2.7.11.1"/>
    </reaction>
</comment>
<keyword evidence="6" id="KW-0067">ATP-binding</keyword>
<dbReference type="RefSeq" id="WP_345150462.1">
    <property type="nucleotide sequence ID" value="NZ_BAABEO010000012.1"/>
</dbReference>
<dbReference type="SUPFAM" id="SSF56112">
    <property type="entry name" value="Protein kinase-like (PK-like)"/>
    <property type="match status" value="1"/>
</dbReference>
<dbReference type="CDD" id="cd14014">
    <property type="entry name" value="STKc_PknB_like"/>
    <property type="match status" value="1"/>
</dbReference>
<organism evidence="13 14">
    <name type="scientific">Arthrobacter ginkgonis</name>
    <dbReference type="NCBI Taxonomy" id="1630594"/>
    <lineage>
        <taxon>Bacteria</taxon>
        <taxon>Bacillati</taxon>
        <taxon>Actinomycetota</taxon>
        <taxon>Actinomycetes</taxon>
        <taxon>Micrococcales</taxon>
        <taxon>Micrococcaceae</taxon>
        <taxon>Arthrobacter</taxon>
    </lineage>
</organism>
<dbReference type="Pfam" id="PF00069">
    <property type="entry name" value="Pkinase"/>
    <property type="match status" value="1"/>
</dbReference>